<keyword evidence="3" id="KW-1185">Reference proteome</keyword>
<dbReference type="EMBL" id="JAGILA010000003">
    <property type="protein sequence ID" value="MBP2236358.1"/>
    <property type="molecule type" value="Genomic_DNA"/>
</dbReference>
<comment type="caution">
    <text evidence="2">The sequence shown here is derived from an EMBL/GenBank/DDBJ whole genome shotgun (WGS) entry which is preliminary data.</text>
</comment>
<protein>
    <submittedName>
        <fullName evidence="2">Ti type entry exclusion protein TrbK</fullName>
    </submittedName>
</protein>
<keyword evidence="1" id="KW-1133">Transmembrane helix</keyword>
<keyword evidence="1" id="KW-0812">Transmembrane</keyword>
<accession>A0ABS4R0D7</accession>
<feature type="transmembrane region" description="Helical" evidence="1">
    <location>
        <begin position="6"/>
        <end position="24"/>
    </location>
</feature>
<organism evidence="2 3">
    <name type="scientific">Sinorhizobium kostiense</name>
    <dbReference type="NCBI Taxonomy" id="76747"/>
    <lineage>
        <taxon>Bacteria</taxon>
        <taxon>Pseudomonadati</taxon>
        <taxon>Pseudomonadota</taxon>
        <taxon>Alphaproteobacteria</taxon>
        <taxon>Hyphomicrobiales</taxon>
        <taxon>Rhizobiaceae</taxon>
        <taxon>Sinorhizobium/Ensifer group</taxon>
        <taxon>Sinorhizobium</taxon>
    </lineage>
</organism>
<name>A0ABS4R0D7_9HYPH</name>
<sequence length="55" mass="6104">MVRAKLILIAMAATIGSAGVWFIISEKQAAQERRATFFGSSREYPTLGGQMKVEW</sequence>
<keyword evidence="1" id="KW-0472">Membrane</keyword>
<evidence type="ECO:0000256" key="1">
    <source>
        <dbReference type="SAM" id="Phobius"/>
    </source>
</evidence>
<evidence type="ECO:0000313" key="2">
    <source>
        <dbReference type="EMBL" id="MBP2236358.1"/>
    </source>
</evidence>
<gene>
    <name evidence="2" type="ORF">J2Z31_002872</name>
</gene>
<evidence type="ECO:0000313" key="3">
    <source>
        <dbReference type="Proteomes" id="UP000730739"/>
    </source>
</evidence>
<reference evidence="2 3" key="1">
    <citation type="submission" date="2021-03" db="EMBL/GenBank/DDBJ databases">
        <title>Genomic Encyclopedia of Type Strains, Phase IV (KMG-IV): sequencing the most valuable type-strain genomes for metagenomic binning, comparative biology and taxonomic classification.</title>
        <authorList>
            <person name="Goeker M."/>
        </authorList>
    </citation>
    <scope>NUCLEOTIDE SEQUENCE [LARGE SCALE GENOMIC DNA]</scope>
    <source>
        <strain evidence="2 3">DSM 13372</strain>
    </source>
</reference>
<dbReference type="Proteomes" id="UP000730739">
    <property type="component" value="Unassembled WGS sequence"/>
</dbReference>
<proteinExistence type="predicted"/>
<dbReference type="RefSeq" id="WP_028002690.1">
    <property type="nucleotide sequence ID" value="NZ_JAGILA010000003.1"/>
</dbReference>